<evidence type="ECO:0000313" key="1">
    <source>
        <dbReference type="EMBL" id="JAE18048.1"/>
    </source>
</evidence>
<dbReference type="EMBL" id="GBRH01179848">
    <property type="protein sequence ID" value="JAE18048.1"/>
    <property type="molecule type" value="Transcribed_RNA"/>
</dbReference>
<name>A0A0A9GBK9_ARUDO</name>
<sequence>MRRPLAVFLFPPLPPPLGGLQSSDAAVQHEEGRRRQWSAERWLLFRAKAAQDRIRGSFIMEIFRLKGCRH</sequence>
<reference evidence="1" key="2">
    <citation type="journal article" date="2015" name="Data Brief">
        <title>Shoot transcriptome of the giant reed, Arundo donax.</title>
        <authorList>
            <person name="Barrero R.A."/>
            <person name="Guerrero F.D."/>
            <person name="Moolhuijzen P."/>
            <person name="Goolsby J.A."/>
            <person name="Tidwell J."/>
            <person name="Bellgard S.E."/>
            <person name="Bellgard M.I."/>
        </authorList>
    </citation>
    <scope>NUCLEOTIDE SEQUENCE</scope>
    <source>
        <tissue evidence="1">Shoot tissue taken approximately 20 cm above the soil surface</tissue>
    </source>
</reference>
<proteinExistence type="predicted"/>
<organism evidence="1">
    <name type="scientific">Arundo donax</name>
    <name type="common">Giant reed</name>
    <name type="synonym">Donax arundinaceus</name>
    <dbReference type="NCBI Taxonomy" id="35708"/>
    <lineage>
        <taxon>Eukaryota</taxon>
        <taxon>Viridiplantae</taxon>
        <taxon>Streptophyta</taxon>
        <taxon>Embryophyta</taxon>
        <taxon>Tracheophyta</taxon>
        <taxon>Spermatophyta</taxon>
        <taxon>Magnoliopsida</taxon>
        <taxon>Liliopsida</taxon>
        <taxon>Poales</taxon>
        <taxon>Poaceae</taxon>
        <taxon>PACMAD clade</taxon>
        <taxon>Arundinoideae</taxon>
        <taxon>Arundineae</taxon>
        <taxon>Arundo</taxon>
    </lineage>
</organism>
<accession>A0A0A9GBK9</accession>
<protein>
    <submittedName>
        <fullName evidence="1">Uncharacterized protein</fullName>
    </submittedName>
</protein>
<reference evidence="1" key="1">
    <citation type="submission" date="2014-09" db="EMBL/GenBank/DDBJ databases">
        <authorList>
            <person name="Magalhaes I.L.F."/>
            <person name="Oliveira U."/>
            <person name="Santos F.R."/>
            <person name="Vidigal T.H.D.A."/>
            <person name="Brescovit A.D."/>
            <person name="Santos A.J."/>
        </authorList>
    </citation>
    <scope>NUCLEOTIDE SEQUENCE</scope>
    <source>
        <tissue evidence="1">Shoot tissue taken approximately 20 cm above the soil surface</tissue>
    </source>
</reference>
<dbReference type="AlphaFoldDB" id="A0A0A9GBK9"/>